<reference evidence="2 3" key="1">
    <citation type="journal article" date="2016" name="Environ. Microbiol.">
        <title>Genomic resolution of a cold subsurface aquifer community provides metabolic insights for novel microbes adapted to high CO concentrations.</title>
        <authorList>
            <person name="Probst A.J."/>
            <person name="Castelle C.J."/>
            <person name="Singh A."/>
            <person name="Brown C.T."/>
            <person name="Anantharaman K."/>
            <person name="Sharon I."/>
            <person name="Hug L.A."/>
            <person name="Burstein D."/>
            <person name="Emerson J.B."/>
            <person name="Thomas B.C."/>
            <person name="Banfield J.F."/>
        </authorList>
    </citation>
    <scope>NUCLEOTIDE SEQUENCE [LARGE SCALE GENOMIC DNA]</scope>
    <source>
        <strain evidence="2">CG1_02_43_90</strain>
    </source>
</reference>
<keyword evidence="1" id="KW-0472">Membrane</keyword>
<sequence length="203" mass="22985">MTSIYDLSWSETSFLAKLKFFCKSRKQEKEKMQSNDQQVRAGGYSALSSTYYSIVGTAFTQLKAALRPKLLAPVKVVAWCLTWLPLAAYCYWRMLPLSNRIVDLIGYDGMSADQCDVRQSILRCQVEYDEAKKCLRAALAKNPKKAHTRGMLHVGLAEIYQYEGNRQSARTEVHAALTEAAEAEKQDPRQAARIYKHCADLFG</sequence>
<dbReference type="Proteomes" id="UP000181992">
    <property type="component" value="Unassembled WGS sequence"/>
</dbReference>
<evidence type="ECO:0000313" key="3">
    <source>
        <dbReference type="Proteomes" id="UP000181992"/>
    </source>
</evidence>
<name>A0A1J4VAB1_9BACT</name>
<evidence type="ECO:0000256" key="1">
    <source>
        <dbReference type="SAM" id="Phobius"/>
    </source>
</evidence>
<keyword evidence="1" id="KW-0812">Transmembrane</keyword>
<dbReference type="Gene3D" id="1.25.40.10">
    <property type="entry name" value="Tetratricopeptide repeat domain"/>
    <property type="match status" value="1"/>
</dbReference>
<organism evidence="2 3">
    <name type="scientific">Candidatus Nomurabacteria bacterium CG1_02_43_90</name>
    <dbReference type="NCBI Taxonomy" id="1805281"/>
    <lineage>
        <taxon>Bacteria</taxon>
        <taxon>Candidatus Nomuraibacteriota</taxon>
    </lineage>
</organism>
<accession>A0A1J4VAB1</accession>
<evidence type="ECO:0000313" key="2">
    <source>
        <dbReference type="EMBL" id="OIO31215.1"/>
    </source>
</evidence>
<dbReference type="EMBL" id="MNVN01000003">
    <property type="protein sequence ID" value="OIO31215.1"/>
    <property type="molecule type" value="Genomic_DNA"/>
</dbReference>
<gene>
    <name evidence="2" type="ORF">AUJ77_00190</name>
</gene>
<dbReference type="SUPFAM" id="SSF48452">
    <property type="entry name" value="TPR-like"/>
    <property type="match status" value="1"/>
</dbReference>
<keyword evidence="1" id="KW-1133">Transmembrane helix</keyword>
<feature type="transmembrane region" description="Helical" evidence="1">
    <location>
        <begin position="70"/>
        <end position="92"/>
    </location>
</feature>
<evidence type="ECO:0008006" key="4">
    <source>
        <dbReference type="Google" id="ProtNLM"/>
    </source>
</evidence>
<dbReference type="AlphaFoldDB" id="A0A1J4VAB1"/>
<protein>
    <recommendedName>
        <fullName evidence="4">Tetratricopeptide repeat-like domain-containing protein</fullName>
    </recommendedName>
</protein>
<proteinExistence type="predicted"/>
<dbReference type="InterPro" id="IPR011990">
    <property type="entry name" value="TPR-like_helical_dom_sf"/>
</dbReference>
<comment type="caution">
    <text evidence="2">The sequence shown here is derived from an EMBL/GenBank/DDBJ whole genome shotgun (WGS) entry which is preliminary data.</text>
</comment>